<dbReference type="EMBL" id="MU006318">
    <property type="protein sequence ID" value="KAF2848442.1"/>
    <property type="molecule type" value="Genomic_DNA"/>
</dbReference>
<gene>
    <name evidence="2" type="ORF">T440DRAFT_520126</name>
</gene>
<reference evidence="2" key="1">
    <citation type="submission" date="2020-01" db="EMBL/GenBank/DDBJ databases">
        <authorList>
            <consortium name="DOE Joint Genome Institute"/>
            <person name="Haridas S."/>
            <person name="Albert R."/>
            <person name="Binder M."/>
            <person name="Bloem J."/>
            <person name="Labutti K."/>
            <person name="Salamov A."/>
            <person name="Andreopoulos B."/>
            <person name="Baker S.E."/>
            <person name="Barry K."/>
            <person name="Bills G."/>
            <person name="Bluhm B.H."/>
            <person name="Cannon C."/>
            <person name="Castanera R."/>
            <person name="Culley D.E."/>
            <person name="Daum C."/>
            <person name="Ezra D."/>
            <person name="Gonzalez J.B."/>
            <person name="Henrissat B."/>
            <person name="Kuo A."/>
            <person name="Liang C."/>
            <person name="Lipzen A."/>
            <person name="Lutzoni F."/>
            <person name="Magnuson J."/>
            <person name="Mondo S."/>
            <person name="Nolan M."/>
            <person name="Ohm R."/>
            <person name="Pangilinan J."/>
            <person name="Park H.-J."/>
            <person name="Ramirez L."/>
            <person name="Alfaro M."/>
            <person name="Sun H."/>
            <person name="Tritt A."/>
            <person name="Yoshinaga Y."/>
            <person name="Zwiers L.-H."/>
            <person name="Turgeon B.G."/>
            <person name="Goodwin S.B."/>
            <person name="Spatafora J.W."/>
            <person name="Crous P.W."/>
            <person name="Grigoriev I.V."/>
        </authorList>
    </citation>
    <scope>NUCLEOTIDE SEQUENCE</scope>
    <source>
        <strain evidence="2">IPT5</strain>
    </source>
</reference>
<protein>
    <submittedName>
        <fullName evidence="2">Uncharacterized protein</fullName>
    </submittedName>
</protein>
<evidence type="ECO:0000313" key="2">
    <source>
        <dbReference type="EMBL" id="KAF2848442.1"/>
    </source>
</evidence>
<organism evidence="2 3">
    <name type="scientific">Plenodomus tracheiphilus IPT5</name>
    <dbReference type="NCBI Taxonomy" id="1408161"/>
    <lineage>
        <taxon>Eukaryota</taxon>
        <taxon>Fungi</taxon>
        <taxon>Dikarya</taxon>
        <taxon>Ascomycota</taxon>
        <taxon>Pezizomycotina</taxon>
        <taxon>Dothideomycetes</taxon>
        <taxon>Pleosporomycetidae</taxon>
        <taxon>Pleosporales</taxon>
        <taxon>Pleosporineae</taxon>
        <taxon>Leptosphaeriaceae</taxon>
        <taxon>Plenodomus</taxon>
    </lineage>
</organism>
<dbReference type="OrthoDB" id="3799802at2759"/>
<dbReference type="AlphaFoldDB" id="A0A6A7AZA2"/>
<feature type="compositionally biased region" description="Basic residues" evidence="1">
    <location>
        <begin position="238"/>
        <end position="250"/>
    </location>
</feature>
<feature type="region of interest" description="Disordered" evidence="1">
    <location>
        <begin position="234"/>
        <end position="264"/>
    </location>
</feature>
<evidence type="ECO:0000256" key="1">
    <source>
        <dbReference type="SAM" id="MobiDB-lite"/>
    </source>
</evidence>
<evidence type="ECO:0000313" key="3">
    <source>
        <dbReference type="Proteomes" id="UP000799423"/>
    </source>
</evidence>
<sequence>MAQHFGDPSLADRLNDEDEVVLQLIYQRKIKGVPEDLLEELTLPLDAITRGKSSNQLFPFEPNSSNIPSAVTFAGHLHCRGEIMENVNYLKLPIGEWRDEVLLAYFTSNVDKYRNFHIFFKQTRARLFDIFVRRVSNDASQLEEAYLLACMEYKRHHAVLDTQYPVKHQEYFISLFKANSACFSLPGSSRIDNILGVAGKHIKKLREERWAKLSESSRIFINFIAPLRGDATKDYAPKTKKKRNRGKRGNGRTAFNDDDPDKIAPVDPAYRTHEDFIYDTERIVPCAKDNVLMQGLIAAMPGLRFGTNLVLEIEGDIKFGSRDFLNAMPEFGMGDANMGGISDGEEDYANKEWLSDNWGEVLLL</sequence>
<keyword evidence="3" id="KW-1185">Reference proteome</keyword>
<accession>A0A6A7AZA2</accession>
<proteinExistence type="predicted"/>
<name>A0A6A7AZA2_9PLEO</name>
<dbReference type="Proteomes" id="UP000799423">
    <property type="component" value="Unassembled WGS sequence"/>
</dbReference>